<dbReference type="InterPro" id="IPR008884">
    <property type="entry name" value="TylF_MeTrfase"/>
</dbReference>
<name>A0AAW0EL84_9TRYP</name>
<evidence type="ECO:0000313" key="2">
    <source>
        <dbReference type="EMBL" id="KAK7194037.1"/>
    </source>
</evidence>
<dbReference type="PANTHER" id="PTHR40036:SF1">
    <property type="entry name" value="MACROCIN O-METHYLTRANSFERASE"/>
    <property type="match status" value="1"/>
</dbReference>
<evidence type="ECO:0000313" key="3">
    <source>
        <dbReference type="Proteomes" id="UP001430356"/>
    </source>
</evidence>
<dbReference type="InterPro" id="IPR029063">
    <property type="entry name" value="SAM-dependent_MTases_sf"/>
</dbReference>
<dbReference type="Proteomes" id="UP001430356">
    <property type="component" value="Unassembled WGS sequence"/>
</dbReference>
<evidence type="ECO:0000256" key="1">
    <source>
        <dbReference type="SAM" id="MobiDB-lite"/>
    </source>
</evidence>
<dbReference type="Gene3D" id="3.40.50.150">
    <property type="entry name" value="Vaccinia Virus protein VP39"/>
    <property type="match status" value="1"/>
</dbReference>
<dbReference type="PANTHER" id="PTHR40036">
    <property type="entry name" value="MACROCIN O-METHYLTRANSFERASE"/>
    <property type="match status" value="1"/>
</dbReference>
<accession>A0AAW0EL84</accession>
<feature type="region of interest" description="Disordered" evidence="1">
    <location>
        <begin position="384"/>
        <end position="403"/>
    </location>
</feature>
<gene>
    <name evidence="2" type="ORF">NESM_000316100</name>
</gene>
<reference evidence="2 3" key="1">
    <citation type="journal article" date="2021" name="MBio">
        <title>A New Model Trypanosomatid, Novymonas esmeraldas: Genomic Perception of Its 'Candidatus Pandoraea novymonadis' Endosymbiont.</title>
        <authorList>
            <person name="Zakharova A."/>
            <person name="Saura A."/>
            <person name="Butenko A."/>
            <person name="Podesvova L."/>
            <person name="Warmusova S."/>
            <person name="Kostygov A.Y."/>
            <person name="Nenarokova A."/>
            <person name="Lukes J."/>
            <person name="Opperdoes F.R."/>
            <person name="Yurchenko V."/>
        </authorList>
    </citation>
    <scope>NUCLEOTIDE SEQUENCE [LARGE SCALE GENOMIC DNA]</scope>
    <source>
        <strain evidence="2 3">E262AT.01</strain>
    </source>
</reference>
<comment type="caution">
    <text evidence="2">The sequence shown here is derived from an EMBL/GenBank/DDBJ whole genome shotgun (WGS) entry which is preliminary data.</text>
</comment>
<keyword evidence="3" id="KW-1185">Reference proteome</keyword>
<dbReference type="AlphaFoldDB" id="A0AAW0EL84"/>
<sequence length="403" mass="42870">MRRAPPLCCGAAAAAVAAVEDCLRAIRLGRAEAALPRLNELKATSRTVPGVDYARALCFLSGGGTGDVLAARQSVLEELRLHPEHVDAQALLHEINAAARPLLSPPSEVCRAHPLFALLFDALLDHTMLMWPRLLHLFQATERLARLDGADGSGSDAGHIVECGTAGGGSAVLMAVVLAEAEAALGSCTTSSRRVLALDSFTGMPAPTVRDCLARVHPGSPPEQPHDEDEATASWGAGTCRSPAAHVRQLARAFAVEDRLVVIEGLFSDSIPEQLLPRQDVQRDGIALLHIDADWYDSTRVPLELLVPVMRQPAAGGGGGACPHRVVQVDDYYYWQGCRDAVDEYLAKTEAAAVPPTLLCDVDDNAVWFAVSRGSVVRQEADDQLHAPPHVPSHNTHAGPVGK</sequence>
<proteinExistence type="predicted"/>
<organism evidence="2 3">
    <name type="scientific">Novymonas esmeraldas</name>
    <dbReference type="NCBI Taxonomy" id="1808958"/>
    <lineage>
        <taxon>Eukaryota</taxon>
        <taxon>Discoba</taxon>
        <taxon>Euglenozoa</taxon>
        <taxon>Kinetoplastea</taxon>
        <taxon>Metakinetoplastina</taxon>
        <taxon>Trypanosomatida</taxon>
        <taxon>Trypanosomatidae</taxon>
        <taxon>Novymonas</taxon>
    </lineage>
</organism>
<dbReference type="EMBL" id="JAECZO010000030">
    <property type="protein sequence ID" value="KAK7194037.1"/>
    <property type="molecule type" value="Genomic_DNA"/>
</dbReference>
<protein>
    <submittedName>
        <fullName evidence="2">Macrocin-O-methyltransferase (TylF)/Methyltransferase domain containing protein</fullName>
    </submittedName>
</protein>
<dbReference type="Pfam" id="PF05711">
    <property type="entry name" value="TylF"/>
    <property type="match status" value="1"/>
</dbReference>